<evidence type="ECO:0000256" key="1">
    <source>
        <dbReference type="SAM" id="MobiDB-lite"/>
    </source>
</evidence>
<dbReference type="EMBL" id="SEOQ01000387">
    <property type="protein sequence ID" value="TFY64036.1"/>
    <property type="molecule type" value="Genomic_DNA"/>
</dbReference>
<protein>
    <submittedName>
        <fullName evidence="2">Uncharacterized protein</fullName>
    </submittedName>
</protein>
<feature type="region of interest" description="Disordered" evidence="1">
    <location>
        <begin position="363"/>
        <end position="396"/>
    </location>
</feature>
<feature type="region of interest" description="Disordered" evidence="1">
    <location>
        <begin position="292"/>
        <end position="330"/>
    </location>
</feature>
<dbReference type="Proteomes" id="UP000298327">
    <property type="component" value="Unassembled WGS sequence"/>
</dbReference>
<dbReference type="OrthoDB" id="3202436at2759"/>
<keyword evidence="3" id="KW-1185">Reference proteome</keyword>
<feature type="region of interest" description="Disordered" evidence="1">
    <location>
        <begin position="128"/>
        <end position="187"/>
    </location>
</feature>
<feature type="compositionally biased region" description="Low complexity" evidence="1">
    <location>
        <begin position="66"/>
        <end position="83"/>
    </location>
</feature>
<evidence type="ECO:0000313" key="2">
    <source>
        <dbReference type="EMBL" id="TFY64036.1"/>
    </source>
</evidence>
<evidence type="ECO:0000313" key="3">
    <source>
        <dbReference type="Proteomes" id="UP000298327"/>
    </source>
</evidence>
<feature type="compositionally biased region" description="Low complexity" evidence="1">
    <location>
        <begin position="1"/>
        <end position="29"/>
    </location>
</feature>
<sequence>MRDSSMLQDAAESSSSSMATSSTSSDAFSPKPGQHGARSAAGDHANADACPDKEMGGVRRPRMHGSRAGVSSESRVSSGRPASFFHIPHSRPHSDIDAMDPSFPADGGWVAQDRPRTIHFPSSQVDFTWAPQTHGEPSPQPIFPHGYAPPEMLPPQHFTAVVDPAPLPPPEAPLFNEPPAANDGWHTVDDAVNWSTEPPIPTAGGGLFEPDPFGFAMKRNAGEPVYPPNSEYAAPAPWVLAELRNSQPDRRLFVQYSGNVDASPLCTAKLPLQEAQEQGLVAPVVDSELFAPPPPPELADERKARRPTRLGRLFRAVKPATAESRSQADGKRRRIFGKLRAGFGTPPFFWLVARRHVLNTCSRSLSSRKGSRSDDRRNQSQNQNHTQDENENVADPARVVAPKEWREYGQWARPFLDGVQVENRRRLLLACAWPCMLTSHFSFQAAATATAPHRRGRRDREPQRPQSLAASRELDPGPAARRNPSAPSRIWAVRPQSAAPARRTRRRSTPSWSTGRGATLPSSGTCASARAASSTRRRR</sequence>
<feature type="compositionally biased region" description="Low complexity" evidence="1">
    <location>
        <begin position="173"/>
        <end position="182"/>
    </location>
</feature>
<name>A0A4Y9YN58_9AGAM</name>
<feature type="compositionally biased region" description="Low complexity" evidence="1">
    <location>
        <begin position="509"/>
        <end position="539"/>
    </location>
</feature>
<proteinExistence type="predicted"/>
<gene>
    <name evidence="2" type="ORF">EVG20_g6081</name>
</gene>
<dbReference type="AlphaFoldDB" id="A0A4Y9YN58"/>
<comment type="caution">
    <text evidence="2">The sequence shown here is derived from an EMBL/GenBank/DDBJ whole genome shotgun (WGS) entry which is preliminary data.</text>
</comment>
<reference evidence="2 3" key="1">
    <citation type="submission" date="2019-02" db="EMBL/GenBank/DDBJ databases">
        <title>Genome sequencing of the rare red list fungi Dentipellis fragilis.</title>
        <authorList>
            <person name="Buettner E."/>
            <person name="Kellner H."/>
        </authorList>
    </citation>
    <scope>NUCLEOTIDE SEQUENCE [LARGE SCALE GENOMIC DNA]</scope>
    <source>
        <strain evidence="2 3">DSM 105465</strain>
    </source>
</reference>
<feature type="region of interest" description="Disordered" evidence="1">
    <location>
        <begin position="1"/>
        <end position="113"/>
    </location>
</feature>
<organism evidence="2 3">
    <name type="scientific">Dentipellis fragilis</name>
    <dbReference type="NCBI Taxonomy" id="205917"/>
    <lineage>
        <taxon>Eukaryota</taxon>
        <taxon>Fungi</taxon>
        <taxon>Dikarya</taxon>
        <taxon>Basidiomycota</taxon>
        <taxon>Agaricomycotina</taxon>
        <taxon>Agaricomycetes</taxon>
        <taxon>Russulales</taxon>
        <taxon>Hericiaceae</taxon>
        <taxon>Dentipellis</taxon>
    </lineage>
</organism>
<accession>A0A4Y9YN58</accession>
<feature type="region of interest" description="Disordered" evidence="1">
    <location>
        <begin position="448"/>
        <end position="539"/>
    </location>
</feature>